<feature type="region of interest" description="Disordered" evidence="1">
    <location>
        <begin position="226"/>
        <end position="256"/>
    </location>
</feature>
<feature type="domain" description="Putative oxidoreductase/dehydrogenase Rossmann-like" evidence="2">
    <location>
        <begin position="4"/>
        <end position="124"/>
    </location>
</feature>
<evidence type="ECO:0000259" key="3">
    <source>
        <dbReference type="Pfam" id="PF10728"/>
    </source>
</evidence>
<gene>
    <name evidence="4" type="ORF">GCM10022381_31560</name>
</gene>
<dbReference type="PANTHER" id="PTHR40459:SF1">
    <property type="entry name" value="CONSERVED HYPOTHETICAL ALANINE AND LEUCINE RICH PROTEIN"/>
    <property type="match status" value="1"/>
</dbReference>
<dbReference type="PANTHER" id="PTHR40459">
    <property type="entry name" value="CONSERVED HYPOTHETICAL ALANINE AND LEUCINE RICH PROTEIN"/>
    <property type="match status" value="1"/>
</dbReference>
<protein>
    <recommendedName>
        <fullName evidence="6">DUF2520 domain-containing protein</fullName>
    </recommendedName>
</protein>
<dbReference type="EMBL" id="BAABCN010000010">
    <property type="protein sequence ID" value="GAA3887221.1"/>
    <property type="molecule type" value="Genomic_DNA"/>
</dbReference>
<accession>A0ABP7KU19</accession>
<dbReference type="Pfam" id="PF10728">
    <property type="entry name" value="DUF2520"/>
    <property type="match status" value="1"/>
</dbReference>
<dbReference type="InterPro" id="IPR019665">
    <property type="entry name" value="OxRdtase/DH_put_Rossmann_dom"/>
</dbReference>
<sequence length="256" mass="26277">MTPRPGRLGIGIIGAGRVGPILGAALAGAGHAVIGIAAISQASRDRADAILPNVPILTVPEIVERSELVIIAVPDSELASLIAGLAATNTWQPGQLVLHTSARFGTGILAPAQAAGAIPLAIHPALTFTGTSIDLARLADSYFAVTAPSPVLPIGQALVVEMGGEPVIVAEADRPGYAEAIETATAFSSSIIEQATNLLAGIGIEHPGAVIAPLVRSAVENALASTGPDRRTLRQRSRDELDDGQFPFDQFNSEDR</sequence>
<organism evidence="4 5">
    <name type="scientific">Leifsonia kafniensis</name>
    <dbReference type="NCBI Taxonomy" id="475957"/>
    <lineage>
        <taxon>Bacteria</taxon>
        <taxon>Bacillati</taxon>
        <taxon>Actinomycetota</taxon>
        <taxon>Actinomycetes</taxon>
        <taxon>Micrococcales</taxon>
        <taxon>Microbacteriaceae</taxon>
        <taxon>Leifsonia</taxon>
    </lineage>
</organism>
<dbReference type="Pfam" id="PF10727">
    <property type="entry name" value="Rossmann-like"/>
    <property type="match status" value="1"/>
</dbReference>
<evidence type="ECO:0000256" key="1">
    <source>
        <dbReference type="SAM" id="MobiDB-lite"/>
    </source>
</evidence>
<dbReference type="InterPro" id="IPR018931">
    <property type="entry name" value="DUF2520"/>
</dbReference>
<comment type="caution">
    <text evidence="4">The sequence shown here is derived from an EMBL/GenBank/DDBJ whole genome shotgun (WGS) entry which is preliminary data.</text>
</comment>
<evidence type="ECO:0000313" key="5">
    <source>
        <dbReference type="Proteomes" id="UP001501803"/>
    </source>
</evidence>
<name>A0ABP7KU19_9MICO</name>
<dbReference type="SUPFAM" id="SSF51735">
    <property type="entry name" value="NAD(P)-binding Rossmann-fold domains"/>
    <property type="match status" value="1"/>
</dbReference>
<dbReference type="Proteomes" id="UP001501803">
    <property type="component" value="Unassembled WGS sequence"/>
</dbReference>
<evidence type="ECO:0000313" key="4">
    <source>
        <dbReference type="EMBL" id="GAA3887221.1"/>
    </source>
</evidence>
<dbReference type="RefSeq" id="WP_345068442.1">
    <property type="nucleotide sequence ID" value="NZ_BAABCN010000010.1"/>
</dbReference>
<keyword evidence="5" id="KW-1185">Reference proteome</keyword>
<evidence type="ECO:0000259" key="2">
    <source>
        <dbReference type="Pfam" id="PF10727"/>
    </source>
</evidence>
<feature type="compositionally biased region" description="Basic and acidic residues" evidence="1">
    <location>
        <begin position="228"/>
        <end position="239"/>
    </location>
</feature>
<feature type="domain" description="DUF2520" evidence="3">
    <location>
        <begin position="142"/>
        <end position="225"/>
    </location>
</feature>
<dbReference type="InterPro" id="IPR036291">
    <property type="entry name" value="NAD(P)-bd_dom_sf"/>
</dbReference>
<evidence type="ECO:0008006" key="6">
    <source>
        <dbReference type="Google" id="ProtNLM"/>
    </source>
</evidence>
<dbReference type="Gene3D" id="3.40.50.720">
    <property type="entry name" value="NAD(P)-binding Rossmann-like Domain"/>
    <property type="match status" value="1"/>
</dbReference>
<reference evidence="5" key="1">
    <citation type="journal article" date="2019" name="Int. J. Syst. Evol. Microbiol.">
        <title>The Global Catalogue of Microorganisms (GCM) 10K type strain sequencing project: providing services to taxonomists for standard genome sequencing and annotation.</title>
        <authorList>
            <consortium name="The Broad Institute Genomics Platform"/>
            <consortium name="The Broad Institute Genome Sequencing Center for Infectious Disease"/>
            <person name="Wu L."/>
            <person name="Ma J."/>
        </authorList>
    </citation>
    <scope>NUCLEOTIDE SEQUENCE [LARGE SCALE GENOMIC DNA]</scope>
    <source>
        <strain evidence="5">JCM 17021</strain>
    </source>
</reference>
<proteinExistence type="predicted"/>